<proteinExistence type="predicted"/>
<evidence type="ECO:0000256" key="2">
    <source>
        <dbReference type="SAM" id="SignalP"/>
    </source>
</evidence>
<dbReference type="AlphaFoldDB" id="A0A2V1E1I7"/>
<feature type="region of interest" description="Disordered" evidence="1">
    <location>
        <begin position="20"/>
        <end position="42"/>
    </location>
</feature>
<feature type="region of interest" description="Disordered" evidence="1">
    <location>
        <begin position="65"/>
        <end position="107"/>
    </location>
</feature>
<evidence type="ECO:0000313" key="4">
    <source>
        <dbReference type="Proteomes" id="UP000244855"/>
    </source>
</evidence>
<dbReference type="EMBL" id="KZ805325">
    <property type="protein sequence ID" value="PVI04002.1"/>
    <property type="molecule type" value="Genomic_DNA"/>
</dbReference>
<keyword evidence="4" id="KW-1185">Reference proteome</keyword>
<keyword evidence="2" id="KW-0732">Signal</keyword>
<accession>A0A2V1E1I7</accession>
<protein>
    <submittedName>
        <fullName evidence="3">Uncharacterized protein</fullName>
    </submittedName>
</protein>
<sequence>MVQLNTTLLVASLLALSTAAPLPHEGGHGDLKERTPTNIYPGVKYPGDADDIAKRTNIYPGVKYPGDADEVTKRTNSYPGVRYPGDTDDITKRTNSYPGVRYPGDTD</sequence>
<dbReference type="OrthoDB" id="10436385at2759"/>
<name>A0A2V1E1I7_9PLEO</name>
<evidence type="ECO:0000256" key="1">
    <source>
        <dbReference type="SAM" id="MobiDB-lite"/>
    </source>
</evidence>
<feature type="signal peptide" evidence="2">
    <location>
        <begin position="1"/>
        <end position="19"/>
    </location>
</feature>
<gene>
    <name evidence="3" type="ORF">DM02DRAFT_625319</name>
</gene>
<evidence type="ECO:0000313" key="3">
    <source>
        <dbReference type="EMBL" id="PVI04002.1"/>
    </source>
</evidence>
<feature type="compositionally biased region" description="Basic and acidic residues" evidence="1">
    <location>
        <begin position="25"/>
        <end position="35"/>
    </location>
</feature>
<dbReference type="Proteomes" id="UP000244855">
    <property type="component" value="Unassembled WGS sequence"/>
</dbReference>
<feature type="chain" id="PRO_5015891513" evidence="2">
    <location>
        <begin position="20"/>
        <end position="107"/>
    </location>
</feature>
<organism evidence="3 4">
    <name type="scientific">Periconia macrospinosa</name>
    <dbReference type="NCBI Taxonomy" id="97972"/>
    <lineage>
        <taxon>Eukaryota</taxon>
        <taxon>Fungi</taxon>
        <taxon>Dikarya</taxon>
        <taxon>Ascomycota</taxon>
        <taxon>Pezizomycotina</taxon>
        <taxon>Dothideomycetes</taxon>
        <taxon>Pleosporomycetidae</taxon>
        <taxon>Pleosporales</taxon>
        <taxon>Massarineae</taxon>
        <taxon>Periconiaceae</taxon>
        <taxon>Periconia</taxon>
    </lineage>
</organism>
<reference evidence="3 4" key="1">
    <citation type="journal article" date="2018" name="Sci. Rep.">
        <title>Comparative genomics provides insights into the lifestyle and reveals functional heterogeneity of dark septate endophytic fungi.</title>
        <authorList>
            <person name="Knapp D.G."/>
            <person name="Nemeth J.B."/>
            <person name="Barry K."/>
            <person name="Hainaut M."/>
            <person name="Henrissat B."/>
            <person name="Johnson J."/>
            <person name="Kuo A."/>
            <person name="Lim J.H.P."/>
            <person name="Lipzen A."/>
            <person name="Nolan M."/>
            <person name="Ohm R.A."/>
            <person name="Tamas L."/>
            <person name="Grigoriev I.V."/>
            <person name="Spatafora J.W."/>
            <person name="Nagy L.G."/>
            <person name="Kovacs G.M."/>
        </authorList>
    </citation>
    <scope>NUCLEOTIDE SEQUENCE [LARGE SCALE GENOMIC DNA]</scope>
    <source>
        <strain evidence="3 4">DSE2036</strain>
    </source>
</reference>